<name>A0ABM1BB53_LIMPO</name>
<organism evidence="7 8">
    <name type="scientific">Limulus polyphemus</name>
    <name type="common">Atlantic horseshoe crab</name>
    <dbReference type="NCBI Taxonomy" id="6850"/>
    <lineage>
        <taxon>Eukaryota</taxon>
        <taxon>Metazoa</taxon>
        <taxon>Ecdysozoa</taxon>
        <taxon>Arthropoda</taxon>
        <taxon>Chelicerata</taxon>
        <taxon>Merostomata</taxon>
        <taxon>Xiphosura</taxon>
        <taxon>Limulidae</taxon>
        <taxon>Limulus</taxon>
    </lineage>
</organism>
<evidence type="ECO:0000256" key="3">
    <source>
        <dbReference type="ARBA" id="ARBA00022729"/>
    </source>
</evidence>
<dbReference type="Pfam" id="PF05577">
    <property type="entry name" value="Peptidase_S28"/>
    <property type="match status" value="1"/>
</dbReference>
<feature type="signal peptide" evidence="6">
    <location>
        <begin position="1"/>
        <end position="24"/>
    </location>
</feature>
<comment type="similarity">
    <text evidence="1">Belongs to the peptidase S28 family.</text>
</comment>
<dbReference type="GO" id="GO:0008233">
    <property type="term" value="F:peptidase activity"/>
    <property type="evidence" value="ECO:0007669"/>
    <property type="project" value="UniProtKB-KW"/>
</dbReference>
<dbReference type="InterPro" id="IPR029058">
    <property type="entry name" value="AB_hydrolase_fold"/>
</dbReference>
<evidence type="ECO:0000256" key="2">
    <source>
        <dbReference type="ARBA" id="ARBA00022670"/>
    </source>
</evidence>
<sequence length="499" mass="56660">MFFSKNSTMFIYLFLLVFGNCVDGKKMFLGGPRHWSSKLRLADVKQSLPAEQWVVQKLDHFNPANTETWKQRYFINDTFYRPGGPVFLQIGGEGKANPIWMIEGQWIKYASKFRALAVMVEHRFYGKSHPTTDMSVKNLVYLSSEQALADLAYFRNFLSNKLGLQKSKWIAFGGSYPGSLAAWFRLKYPHLVDGAVASSAPFLAKIDFKEYLGVVRESLATSGKACNTEIKKAVDLVEKLLQHQVGWQMIEKTFKLCDQFNATIEKDVSNFFSSLVEQFEDVVQYNKDNRDFEGSKATNITIDTLCSIMNNTSKGSPLQRLGKVNSLILETYGEKCLDHRYENTIREMRNLSWNSSAAEGGRQWTYQTCVEFGYFQTSNLKDQPFGHHFPTEFFTQMCSDIFGPKYSKDLVLEGIDRTNTMYGGKDLKVTNVVFPNGSIDPWHALGIIKDLSPSAVAIFINGSAHCADMYPDSPNDPPQLQEARLNIENHIAKWLQHAA</sequence>
<dbReference type="GO" id="GO:0006508">
    <property type="term" value="P:proteolysis"/>
    <property type="evidence" value="ECO:0007669"/>
    <property type="project" value="UniProtKB-KW"/>
</dbReference>
<dbReference type="RefSeq" id="XP_013778463.2">
    <property type="nucleotide sequence ID" value="XM_013923009.2"/>
</dbReference>
<evidence type="ECO:0000256" key="6">
    <source>
        <dbReference type="SAM" id="SignalP"/>
    </source>
</evidence>
<dbReference type="GeneID" id="106463039"/>
<proteinExistence type="inferred from homology"/>
<keyword evidence="3 6" id="KW-0732">Signal</keyword>
<accession>A0ABM1BB53</accession>
<keyword evidence="7" id="KW-1185">Reference proteome</keyword>
<gene>
    <name evidence="8" type="primary">LOC106463039</name>
</gene>
<dbReference type="Proteomes" id="UP000694941">
    <property type="component" value="Unplaced"/>
</dbReference>
<keyword evidence="5" id="KW-0325">Glycoprotein</keyword>
<dbReference type="SUPFAM" id="SSF53474">
    <property type="entry name" value="alpha/beta-Hydrolases"/>
    <property type="match status" value="1"/>
</dbReference>
<evidence type="ECO:0000256" key="1">
    <source>
        <dbReference type="ARBA" id="ARBA00011079"/>
    </source>
</evidence>
<dbReference type="InterPro" id="IPR008758">
    <property type="entry name" value="Peptidase_S28"/>
</dbReference>
<evidence type="ECO:0000256" key="4">
    <source>
        <dbReference type="ARBA" id="ARBA00022801"/>
    </source>
</evidence>
<feature type="chain" id="PRO_5046607313" evidence="6">
    <location>
        <begin position="25"/>
        <end position="499"/>
    </location>
</feature>
<keyword evidence="4" id="KW-0378">Hydrolase</keyword>
<evidence type="ECO:0000256" key="5">
    <source>
        <dbReference type="ARBA" id="ARBA00023180"/>
    </source>
</evidence>
<protein>
    <submittedName>
        <fullName evidence="8">Serine protease K12H4.7</fullName>
    </submittedName>
</protein>
<dbReference type="PANTHER" id="PTHR11010">
    <property type="entry name" value="PROTEASE S28 PRO-X CARBOXYPEPTIDASE-RELATED"/>
    <property type="match status" value="1"/>
</dbReference>
<evidence type="ECO:0000313" key="8">
    <source>
        <dbReference type="RefSeq" id="XP_013778463.2"/>
    </source>
</evidence>
<keyword evidence="2 8" id="KW-0645">Protease</keyword>
<dbReference type="InterPro" id="IPR042269">
    <property type="entry name" value="Ser_carbopepase_S28_SKS"/>
</dbReference>
<dbReference type="PANTHER" id="PTHR11010:SF117">
    <property type="entry name" value="SERINE PROTEASE 16"/>
    <property type="match status" value="1"/>
</dbReference>
<reference evidence="8" key="1">
    <citation type="submission" date="2025-08" db="UniProtKB">
        <authorList>
            <consortium name="RefSeq"/>
        </authorList>
    </citation>
    <scope>IDENTIFICATION</scope>
    <source>
        <tissue evidence="8">Muscle</tissue>
    </source>
</reference>
<evidence type="ECO:0000313" key="7">
    <source>
        <dbReference type="Proteomes" id="UP000694941"/>
    </source>
</evidence>
<dbReference type="Gene3D" id="3.40.50.1820">
    <property type="entry name" value="alpha/beta hydrolase"/>
    <property type="match status" value="1"/>
</dbReference>
<dbReference type="Gene3D" id="1.20.120.980">
    <property type="entry name" value="Serine carboxypeptidase S28, SKS domain"/>
    <property type="match status" value="1"/>
</dbReference>